<name>A0A0A8YE22_ARUDO</name>
<proteinExistence type="predicted"/>
<dbReference type="EMBL" id="GBRH01273561">
    <property type="protein sequence ID" value="JAD24334.1"/>
    <property type="molecule type" value="Transcribed_RNA"/>
</dbReference>
<evidence type="ECO:0000313" key="3">
    <source>
        <dbReference type="EMBL" id="JAD24334.1"/>
    </source>
</evidence>
<protein>
    <submittedName>
        <fullName evidence="3">Uncharacterized protein</fullName>
    </submittedName>
</protein>
<keyword evidence="2" id="KW-0812">Transmembrane</keyword>
<accession>A0A0A8YE22</accession>
<reference evidence="3" key="1">
    <citation type="submission" date="2014-09" db="EMBL/GenBank/DDBJ databases">
        <authorList>
            <person name="Magalhaes I.L.F."/>
            <person name="Oliveira U."/>
            <person name="Santos F.R."/>
            <person name="Vidigal T.H.D.A."/>
            <person name="Brescovit A.D."/>
            <person name="Santos A.J."/>
        </authorList>
    </citation>
    <scope>NUCLEOTIDE SEQUENCE</scope>
    <source>
        <tissue evidence="3">Shoot tissue taken approximately 20 cm above the soil surface</tissue>
    </source>
</reference>
<evidence type="ECO:0000256" key="1">
    <source>
        <dbReference type="SAM" id="MobiDB-lite"/>
    </source>
</evidence>
<feature type="transmembrane region" description="Helical" evidence="2">
    <location>
        <begin position="6"/>
        <end position="26"/>
    </location>
</feature>
<sequence>MTWIPVAGILFLLLFFFLIIIRQHLIPKYFDAQHLRELDASEYGELEGFTPEPSEVDDDSAHSKEVPPEYASEILDEFTTHRGELKHRNTSFCDGKLLQLGSVRVTRELSRTTSKIPKIMEQEQDD</sequence>
<keyword evidence="2" id="KW-0472">Membrane</keyword>
<dbReference type="AlphaFoldDB" id="A0A0A8YE22"/>
<reference evidence="3" key="2">
    <citation type="journal article" date="2015" name="Data Brief">
        <title>Shoot transcriptome of the giant reed, Arundo donax.</title>
        <authorList>
            <person name="Barrero R.A."/>
            <person name="Guerrero F.D."/>
            <person name="Moolhuijzen P."/>
            <person name="Goolsby J.A."/>
            <person name="Tidwell J."/>
            <person name="Bellgard S.E."/>
            <person name="Bellgard M.I."/>
        </authorList>
    </citation>
    <scope>NUCLEOTIDE SEQUENCE</scope>
    <source>
        <tissue evidence="3">Shoot tissue taken approximately 20 cm above the soil surface</tissue>
    </source>
</reference>
<organism evidence="3">
    <name type="scientific">Arundo donax</name>
    <name type="common">Giant reed</name>
    <name type="synonym">Donax arundinaceus</name>
    <dbReference type="NCBI Taxonomy" id="35708"/>
    <lineage>
        <taxon>Eukaryota</taxon>
        <taxon>Viridiplantae</taxon>
        <taxon>Streptophyta</taxon>
        <taxon>Embryophyta</taxon>
        <taxon>Tracheophyta</taxon>
        <taxon>Spermatophyta</taxon>
        <taxon>Magnoliopsida</taxon>
        <taxon>Liliopsida</taxon>
        <taxon>Poales</taxon>
        <taxon>Poaceae</taxon>
        <taxon>PACMAD clade</taxon>
        <taxon>Arundinoideae</taxon>
        <taxon>Arundineae</taxon>
        <taxon>Arundo</taxon>
    </lineage>
</organism>
<evidence type="ECO:0000256" key="2">
    <source>
        <dbReference type="SAM" id="Phobius"/>
    </source>
</evidence>
<feature type="region of interest" description="Disordered" evidence="1">
    <location>
        <begin position="46"/>
        <end position="68"/>
    </location>
</feature>
<keyword evidence="2" id="KW-1133">Transmembrane helix</keyword>